<dbReference type="PROSITE" id="PS51012">
    <property type="entry name" value="ABC_TM2"/>
    <property type="match status" value="1"/>
</dbReference>
<evidence type="ECO:0000256" key="9">
    <source>
        <dbReference type="RuleBase" id="RU361157"/>
    </source>
</evidence>
<evidence type="ECO:0000256" key="4">
    <source>
        <dbReference type="ARBA" id="ARBA00022475"/>
    </source>
</evidence>
<dbReference type="Pfam" id="PF01061">
    <property type="entry name" value="ABC2_membrane"/>
    <property type="match status" value="1"/>
</dbReference>
<keyword evidence="6 9" id="KW-0812">Transmembrane</keyword>
<evidence type="ECO:0000259" key="10">
    <source>
        <dbReference type="PROSITE" id="PS51012"/>
    </source>
</evidence>
<comment type="caution">
    <text evidence="11">The sequence shown here is derived from an EMBL/GenBank/DDBJ whole genome shotgun (WGS) entry which is preliminary data.</text>
</comment>
<evidence type="ECO:0000256" key="1">
    <source>
        <dbReference type="ARBA" id="ARBA00004429"/>
    </source>
</evidence>
<evidence type="ECO:0000256" key="5">
    <source>
        <dbReference type="ARBA" id="ARBA00022519"/>
    </source>
</evidence>
<evidence type="ECO:0000256" key="2">
    <source>
        <dbReference type="ARBA" id="ARBA00007783"/>
    </source>
</evidence>
<feature type="transmembrane region" description="Helical" evidence="9">
    <location>
        <begin position="55"/>
        <end position="80"/>
    </location>
</feature>
<gene>
    <name evidence="11" type="ORF">IAA52_04795</name>
</gene>
<evidence type="ECO:0000256" key="3">
    <source>
        <dbReference type="ARBA" id="ARBA00022448"/>
    </source>
</evidence>
<evidence type="ECO:0000256" key="8">
    <source>
        <dbReference type="ARBA" id="ARBA00023136"/>
    </source>
</evidence>
<keyword evidence="4 9" id="KW-1003">Cell membrane</keyword>
<keyword evidence="7 9" id="KW-1133">Transmembrane helix</keyword>
<evidence type="ECO:0000313" key="11">
    <source>
        <dbReference type="EMBL" id="HIQ82399.1"/>
    </source>
</evidence>
<evidence type="ECO:0000256" key="7">
    <source>
        <dbReference type="ARBA" id="ARBA00022989"/>
    </source>
</evidence>
<dbReference type="GO" id="GO:0015920">
    <property type="term" value="P:lipopolysaccharide transport"/>
    <property type="evidence" value="ECO:0007669"/>
    <property type="project" value="TreeGrafter"/>
</dbReference>
<comment type="similarity">
    <text evidence="2 9">Belongs to the ABC-2 integral membrane protein family.</text>
</comment>
<dbReference type="GO" id="GO:0140359">
    <property type="term" value="F:ABC-type transporter activity"/>
    <property type="evidence" value="ECO:0007669"/>
    <property type="project" value="InterPro"/>
</dbReference>
<name>A0A9D1CWM2_9FIRM</name>
<dbReference type="PANTHER" id="PTHR30413">
    <property type="entry name" value="INNER MEMBRANE TRANSPORT PERMEASE"/>
    <property type="match status" value="1"/>
</dbReference>
<feature type="transmembrane region" description="Helical" evidence="9">
    <location>
        <begin position="125"/>
        <end position="155"/>
    </location>
</feature>
<accession>A0A9D1CWM2</accession>
<keyword evidence="8 9" id="KW-0472">Membrane</keyword>
<proteinExistence type="inferred from homology"/>
<keyword evidence="5" id="KW-0997">Cell inner membrane</keyword>
<evidence type="ECO:0000256" key="6">
    <source>
        <dbReference type="ARBA" id="ARBA00022692"/>
    </source>
</evidence>
<dbReference type="PANTHER" id="PTHR30413:SF8">
    <property type="entry name" value="TRANSPORT PERMEASE PROTEIN"/>
    <property type="match status" value="1"/>
</dbReference>
<evidence type="ECO:0000313" key="12">
    <source>
        <dbReference type="Proteomes" id="UP000824260"/>
    </source>
</evidence>
<keyword evidence="3 9" id="KW-0813">Transport</keyword>
<protein>
    <recommendedName>
        <fullName evidence="9">Transport permease protein</fullName>
    </recommendedName>
</protein>
<organism evidence="11 12">
    <name type="scientific">Candidatus Pullichristensenella stercorigallinarum</name>
    <dbReference type="NCBI Taxonomy" id="2840909"/>
    <lineage>
        <taxon>Bacteria</taxon>
        <taxon>Bacillati</taxon>
        <taxon>Bacillota</taxon>
        <taxon>Clostridia</taxon>
        <taxon>Candidatus Pullichristensenella</taxon>
    </lineage>
</organism>
<dbReference type="GO" id="GO:0005886">
    <property type="term" value="C:plasma membrane"/>
    <property type="evidence" value="ECO:0007669"/>
    <property type="project" value="UniProtKB-SubCell"/>
</dbReference>
<dbReference type="EMBL" id="DVFZ01000048">
    <property type="protein sequence ID" value="HIQ82399.1"/>
    <property type="molecule type" value="Genomic_DNA"/>
</dbReference>
<feature type="transmembrane region" description="Helical" evidence="9">
    <location>
        <begin position="201"/>
        <end position="220"/>
    </location>
</feature>
<dbReference type="AlphaFoldDB" id="A0A9D1CWM2"/>
<feature type="domain" description="ABC transmembrane type-2" evidence="10">
    <location>
        <begin position="52"/>
        <end position="282"/>
    </location>
</feature>
<dbReference type="Proteomes" id="UP000824260">
    <property type="component" value="Unassembled WGS sequence"/>
</dbReference>
<sequence length="290" mass="32817">MTSRKNDRQWDAVIRPRNGWFDINLRELAHYRDLIFLLVKRNITVLYKQTVLGPAWILIQAALNSLVFTVVFGGIAALPTDGMPQFLFYMAGNIVWAYFSNALKQTATTFIANHQLFGKVYFPRLVMPLSVVLSKLFNFFVQFALFAVFLVYYAVQPNSPVHPNWQLIAFVPLVLIQVGMLGMGLGIIISSLTTRYRDLSLLVNLGVSLWMYATPIAYPASMVMENYPQLVGLYMLNPVTPIVEFFRAAFLGTESFSLAYMPLSVGMTLVFFVGGVLLFSRIEKTFMDTV</sequence>
<reference evidence="11" key="2">
    <citation type="journal article" date="2021" name="PeerJ">
        <title>Extensive microbial diversity within the chicken gut microbiome revealed by metagenomics and culture.</title>
        <authorList>
            <person name="Gilroy R."/>
            <person name="Ravi A."/>
            <person name="Getino M."/>
            <person name="Pursley I."/>
            <person name="Horton D.L."/>
            <person name="Alikhan N.F."/>
            <person name="Baker D."/>
            <person name="Gharbi K."/>
            <person name="Hall N."/>
            <person name="Watson M."/>
            <person name="Adriaenssens E.M."/>
            <person name="Foster-Nyarko E."/>
            <person name="Jarju S."/>
            <person name="Secka A."/>
            <person name="Antonio M."/>
            <person name="Oren A."/>
            <person name="Chaudhuri R.R."/>
            <person name="La Ragione R."/>
            <person name="Hildebrand F."/>
            <person name="Pallen M.J."/>
        </authorList>
    </citation>
    <scope>NUCLEOTIDE SEQUENCE</scope>
    <source>
        <strain evidence="11">ChiSjej6B24-2974</strain>
    </source>
</reference>
<dbReference type="InterPro" id="IPR047817">
    <property type="entry name" value="ABC2_TM_bact-type"/>
</dbReference>
<feature type="transmembrane region" description="Helical" evidence="9">
    <location>
        <begin position="259"/>
        <end position="279"/>
    </location>
</feature>
<comment type="subcellular location">
    <subcellularLocation>
        <location evidence="1">Cell inner membrane</location>
        <topology evidence="1">Multi-pass membrane protein</topology>
    </subcellularLocation>
    <subcellularLocation>
        <location evidence="9">Cell membrane</location>
        <topology evidence="9">Multi-pass membrane protein</topology>
    </subcellularLocation>
</comment>
<dbReference type="InterPro" id="IPR013525">
    <property type="entry name" value="ABC2_TM"/>
</dbReference>
<feature type="transmembrane region" description="Helical" evidence="9">
    <location>
        <begin position="167"/>
        <end position="189"/>
    </location>
</feature>
<reference evidence="11" key="1">
    <citation type="submission" date="2020-10" db="EMBL/GenBank/DDBJ databases">
        <authorList>
            <person name="Gilroy R."/>
        </authorList>
    </citation>
    <scope>NUCLEOTIDE SEQUENCE</scope>
    <source>
        <strain evidence="11">ChiSjej6B24-2974</strain>
    </source>
</reference>
<feature type="transmembrane region" description="Helical" evidence="9">
    <location>
        <begin position="86"/>
        <end position="104"/>
    </location>
</feature>